<dbReference type="PANTHER" id="PTHR30319">
    <property type="entry name" value="PHENYLACETIC ACID REGULATOR-RELATED TRANSCRIPTIONAL REPRESSOR"/>
    <property type="match status" value="1"/>
</dbReference>
<dbReference type="AlphaFoldDB" id="A0A1F7VAH6"/>
<accession>A0A1F7VAH6</accession>
<comment type="caution">
    <text evidence="3">The sequence shown here is derived from an EMBL/GenBank/DDBJ whole genome shotgun (WGS) entry which is preliminary data.</text>
</comment>
<feature type="domain" description="Transcriptional repressor PaaX-like central Cas2-like" evidence="2">
    <location>
        <begin position="100"/>
        <end position="178"/>
    </location>
</feature>
<evidence type="ECO:0000313" key="3">
    <source>
        <dbReference type="EMBL" id="OGL87550.1"/>
    </source>
</evidence>
<protein>
    <recommendedName>
        <fullName evidence="2">Transcriptional repressor PaaX-like central Cas2-like domain-containing protein</fullName>
    </recommendedName>
</protein>
<dbReference type="Gene3D" id="3.30.70.2650">
    <property type="match status" value="1"/>
</dbReference>
<dbReference type="Proteomes" id="UP000178264">
    <property type="component" value="Unassembled WGS sequence"/>
</dbReference>
<dbReference type="SUPFAM" id="SSF46785">
    <property type="entry name" value="Winged helix' DNA-binding domain"/>
    <property type="match status" value="1"/>
</dbReference>
<feature type="transmembrane region" description="Helical" evidence="1">
    <location>
        <begin position="12"/>
        <end position="33"/>
    </location>
</feature>
<name>A0A1F7VAH6_9BACT</name>
<dbReference type="Gene3D" id="1.10.10.10">
    <property type="entry name" value="Winged helix-like DNA-binding domain superfamily/Winged helix DNA-binding domain"/>
    <property type="match status" value="1"/>
</dbReference>
<evidence type="ECO:0000313" key="4">
    <source>
        <dbReference type="Proteomes" id="UP000178264"/>
    </source>
</evidence>
<dbReference type="InterPro" id="IPR036388">
    <property type="entry name" value="WH-like_DNA-bd_sf"/>
</dbReference>
<dbReference type="EMBL" id="MGER01000076">
    <property type="protein sequence ID" value="OGL87550.1"/>
    <property type="molecule type" value="Genomic_DNA"/>
</dbReference>
<dbReference type="InterPro" id="IPR048846">
    <property type="entry name" value="PaaX-like_central"/>
</dbReference>
<keyword evidence="1" id="KW-0472">Membrane</keyword>
<evidence type="ECO:0000259" key="2">
    <source>
        <dbReference type="Pfam" id="PF20803"/>
    </source>
</evidence>
<dbReference type="GO" id="GO:0006351">
    <property type="term" value="P:DNA-templated transcription"/>
    <property type="evidence" value="ECO:0007669"/>
    <property type="project" value="TreeGrafter"/>
</dbReference>
<keyword evidence="1" id="KW-0812">Transmembrane</keyword>
<dbReference type="Pfam" id="PF20803">
    <property type="entry name" value="PaaX_M"/>
    <property type="match status" value="1"/>
</dbReference>
<keyword evidence="1" id="KW-1133">Transmembrane helix</keyword>
<dbReference type="InterPro" id="IPR036390">
    <property type="entry name" value="WH_DNA-bd_sf"/>
</dbReference>
<organism evidence="3 4">
    <name type="scientific">Candidatus Uhrbacteria bacterium RIFCSPLOWO2_02_FULL_49_11</name>
    <dbReference type="NCBI Taxonomy" id="1802409"/>
    <lineage>
        <taxon>Bacteria</taxon>
        <taxon>Candidatus Uhriibacteriota</taxon>
    </lineage>
</organism>
<reference evidence="3 4" key="1">
    <citation type="journal article" date="2016" name="Nat. Commun.">
        <title>Thousands of microbial genomes shed light on interconnected biogeochemical processes in an aquifer system.</title>
        <authorList>
            <person name="Anantharaman K."/>
            <person name="Brown C.T."/>
            <person name="Hug L.A."/>
            <person name="Sharon I."/>
            <person name="Castelle C.J."/>
            <person name="Probst A.J."/>
            <person name="Thomas B.C."/>
            <person name="Singh A."/>
            <person name="Wilkins M.J."/>
            <person name="Karaoz U."/>
            <person name="Brodie E.L."/>
            <person name="Williams K.H."/>
            <person name="Hubbard S.S."/>
            <person name="Banfield J.F."/>
        </authorList>
    </citation>
    <scope>NUCLEOTIDE SEQUENCE [LARGE SCALE GENOMIC DNA]</scope>
</reference>
<sequence length="184" mass="21684">MRPNKGKAYADTIWKILEGIGMLTVAIMAPNAVQLFGMGSNRYTVPRTPLRRTLRRFERNGLVERVSSERTAWKYQLTKKGREVLKRKAVESIKIMKLPRWDGKWRIVVFDIPENLRSVRDAFRKKLRGLGFRYVNLSVWMCPYECQDEINAIVEYFNIGKYVRYIRADYFDGMEQAEKMFGLS</sequence>
<evidence type="ECO:0000256" key="1">
    <source>
        <dbReference type="SAM" id="Phobius"/>
    </source>
</evidence>
<dbReference type="SUPFAM" id="SSF143430">
    <property type="entry name" value="TTP0101/SSO1404-like"/>
    <property type="match status" value="1"/>
</dbReference>
<gene>
    <name evidence="3" type="ORF">A3I42_04425</name>
</gene>
<proteinExistence type="predicted"/>
<dbReference type="PANTHER" id="PTHR30319:SF1">
    <property type="entry name" value="TRANSCRIPTIONAL REPRESSOR PAAX"/>
    <property type="match status" value="1"/>
</dbReference>